<evidence type="ECO:0000313" key="2">
    <source>
        <dbReference type="Proteomes" id="UP000482209"/>
    </source>
</evidence>
<accession>A0A6L5XY29</accession>
<sequence length="85" mass="9651">MEEKVMVADALNGINGCLTKVEEMITQTENQQLRQTLQQIRNTTETSQYELFTLAKSKAYYQPAQKATEDEIQNVKSTFSACSCH</sequence>
<dbReference type="EMBL" id="VUMT01000009">
    <property type="protein sequence ID" value="MSS63776.1"/>
    <property type="molecule type" value="Genomic_DNA"/>
</dbReference>
<keyword evidence="1" id="KW-0167">Capsid protein</keyword>
<gene>
    <name evidence="1" type="ORF">FYJ58_07775</name>
</gene>
<dbReference type="Proteomes" id="UP000482209">
    <property type="component" value="Unassembled WGS sequence"/>
</dbReference>
<proteinExistence type="predicted"/>
<protein>
    <submittedName>
        <fullName evidence="1">Spore coat protein</fullName>
    </submittedName>
</protein>
<name>A0A6L5XY29_9FIRM</name>
<dbReference type="Pfam" id="PF07875">
    <property type="entry name" value="Coat_F"/>
    <property type="match status" value="1"/>
</dbReference>
<evidence type="ECO:0000313" key="1">
    <source>
        <dbReference type="EMBL" id="MSS63776.1"/>
    </source>
</evidence>
<dbReference type="AlphaFoldDB" id="A0A6L5XY29"/>
<dbReference type="InterPro" id="IPR012851">
    <property type="entry name" value="Spore_coat_CotF-like"/>
</dbReference>
<keyword evidence="2" id="KW-1185">Reference proteome</keyword>
<dbReference type="RefSeq" id="WP_154519179.1">
    <property type="nucleotide sequence ID" value="NZ_VUMT01000009.1"/>
</dbReference>
<organism evidence="1 2">
    <name type="scientific">Velocimicrobium porci</name>
    <dbReference type="NCBI Taxonomy" id="2606634"/>
    <lineage>
        <taxon>Bacteria</taxon>
        <taxon>Bacillati</taxon>
        <taxon>Bacillota</taxon>
        <taxon>Clostridia</taxon>
        <taxon>Lachnospirales</taxon>
        <taxon>Lachnospiraceae</taxon>
        <taxon>Velocimicrobium</taxon>
    </lineage>
</organism>
<comment type="caution">
    <text evidence="1">The sequence shown here is derived from an EMBL/GenBank/DDBJ whole genome shotgun (WGS) entry which is preliminary data.</text>
</comment>
<keyword evidence="1" id="KW-0946">Virion</keyword>
<reference evidence="1 2" key="1">
    <citation type="submission" date="2019-08" db="EMBL/GenBank/DDBJ databases">
        <title>In-depth cultivation of the pig gut microbiome towards novel bacterial diversity and tailored functional studies.</title>
        <authorList>
            <person name="Wylensek D."/>
            <person name="Hitch T.C.A."/>
            <person name="Clavel T."/>
        </authorList>
    </citation>
    <scope>NUCLEOTIDE SEQUENCE [LARGE SCALE GENOMIC DNA]</scope>
    <source>
        <strain evidence="1 2">WCA-693-APC-MOT-I</strain>
    </source>
</reference>